<keyword evidence="4" id="KW-1185">Reference proteome</keyword>
<protein>
    <recommendedName>
        <fullName evidence="2">VWFA domain-containing protein</fullName>
    </recommendedName>
</protein>
<comment type="caution">
    <text evidence="3">The sequence shown here is derived from an EMBL/GenBank/DDBJ whole genome shotgun (WGS) entry which is preliminary data.</text>
</comment>
<name>A0ABX2ZXM9_9GAMM</name>
<dbReference type="SUPFAM" id="SSF53300">
    <property type="entry name" value="vWA-like"/>
    <property type="match status" value="1"/>
</dbReference>
<organism evidence="3 4">
    <name type="scientific">Piscirickettsia litoralis</name>
    <dbReference type="NCBI Taxonomy" id="1891921"/>
    <lineage>
        <taxon>Bacteria</taxon>
        <taxon>Pseudomonadati</taxon>
        <taxon>Pseudomonadota</taxon>
        <taxon>Gammaproteobacteria</taxon>
        <taxon>Thiotrichales</taxon>
        <taxon>Piscirickettsiaceae</taxon>
        <taxon>Piscirickettsia</taxon>
    </lineage>
</organism>
<evidence type="ECO:0000259" key="2">
    <source>
        <dbReference type="PROSITE" id="PS50234"/>
    </source>
</evidence>
<feature type="compositionally biased region" description="Acidic residues" evidence="1">
    <location>
        <begin position="202"/>
        <end position="219"/>
    </location>
</feature>
<dbReference type="EMBL" id="MDTU01000003">
    <property type="protein sequence ID" value="ODN41371.1"/>
    <property type="molecule type" value="Genomic_DNA"/>
</dbReference>
<dbReference type="InterPro" id="IPR036465">
    <property type="entry name" value="vWFA_dom_sf"/>
</dbReference>
<reference evidence="3 4" key="1">
    <citation type="submission" date="2016-08" db="EMBL/GenBank/DDBJ databases">
        <title>Draft genome sequence of Candidatus Piscirickettsia litoralis, from seawater.</title>
        <authorList>
            <person name="Wan X."/>
            <person name="Lee A.J."/>
            <person name="Hou S."/>
            <person name="Donachie S.P."/>
        </authorList>
    </citation>
    <scope>NUCLEOTIDE SEQUENCE [LARGE SCALE GENOMIC DNA]</scope>
    <source>
        <strain evidence="3 4">Y2</strain>
    </source>
</reference>
<dbReference type="InterPro" id="IPR002035">
    <property type="entry name" value="VWF_A"/>
</dbReference>
<evidence type="ECO:0000313" key="3">
    <source>
        <dbReference type="EMBL" id="ODN41371.1"/>
    </source>
</evidence>
<gene>
    <name evidence="3" type="ORF">BGC07_16505</name>
</gene>
<dbReference type="PROSITE" id="PS50234">
    <property type="entry name" value="VWFA"/>
    <property type="match status" value="1"/>
</dbReference>
<feature type="compositionally biased region" description="Polar residues" evidence="1">
    <location>
        <begin position="239"/>
        <end position="256"/>
    </location>
</feature>
<sequence length="543" mass="59473">MKTIFKALPIVANAYAEKFGVKVKIGGQEAYTDGQTIQLPALPEDYPNLDALWGYLAHEAAHVRLTQFADYCGFSSPLHQSLSNIFEDGRIEKQMMRLYPGTITTLNATVEYCKANGLFEMPDAKAHVAQLLTGYCLFWVRCHGLTQAVNEHLIAYRQCLISQLPMLNQVDLLLQQSKSLTSTKEAVALAQAVIDLLQSESQSDEQSDESSENANDESQEQPSAGDDSKELDSDSLDSFNSENSPEKAPSSSIPSTQQVLDSLLNATDDEVMGDLQSHILQSFRDDEVENEIQPLPTHTMHDSGSGCDLLHDAAQASMMLRAQLMGLVQANQRVSVRYSDQGRRLARTQLHRVATGCNKVFVKSVDKVMPNTAVHFLIDCSASMAVRTPQNQAMGDVALQAALCLALGLETIKGVHVSASCFTGSKHYTVLNQSERVAQQAGRFKCGFKGNTPLAQALLNAVLAIVGQRTERKIIFVLTDGQPTRPDHAKAMIQRCRDSGIELIGIGIKYDEVKHYFTSSVVINDVSELKQSLFALAHAVLVA</sequence>
<proteinExistence type="predicted"/>
<dbReference type="Pfam" id="PF00092">
    <property type="entry name" value="VWA"/>
    <property type="match status" value="1"/>
</dbReference>
<feature type="domain" description="VWFA" evidence="2">
    <location>
        <begin position="373"/>
        <end position="508"/>
    </location>
</feature>
<dbReference type="Gene3D" id="3.40.50.410">
    <property type="entry name" value="von Willebrand factor, type A domain"/>
    <property type="match status" value="1"/>
</dbReference>
<dbReference type="SMART" id="SM00327">
    <property type="entry name" value="VWA"/>
    <property type="match status" value="1"/>
</dbReference>
<feature type="region of interest" description="Disordered" evidence="1">
    <location>
        <begin position="199"/>
        <end position="256"/>
    </location>
</feature>
<accession>A0ABX2ZXM9</accession>
<evidence type="ECO:0000256" key="1">
    <source>
        <dbReference type="SAM" id="MobiDB-lite"/>
    </source>
</evidence>
<dbReference type="RefSeq" id="WP_069314164.1">
    <property type="nucleotide sequence ID" value="NZ_MDTU01000003.1"/>
</dbReference>
<dbReference type="Proteomes" id="UP000094329">
    <property type="component" value="Unassembled WGS sequence"/>
</dbReference>
<evidence type="ECO:0000313" key="4">
    <source>
        <dbReference type="Proteomes" id="UP000094329"/>
    </source>
</evidence>